<feature type="transmembrane region" description="Helical" evidence="1">
    <location>
        <begin position="244"/>
        <end position="268"/>
    </location>
</feature>
<keyword evidence="1" id="KW-0812">Transmembrane</keyword>
<dbReference type="PANTHER" id="PTHR39084:SF1">
    <property type="entry name" value="DUF4010 DOMAIN-CONTAINING PROTEIN"/>
    <property type="match status" value="1"/>
</dbReference>
<name>A0ABW7MXM5_9FLAO</name>
<reference evidence="4 5" key="1">
    <citation type="submission" date="2024-02" db="EMBL/GenBank/DDBJ databases">
        <title>A Gaetbulibacter species isolated from tidal flats and genomic insights of their niches.</title>
        <authorList>
            <person name="Ye Y."/>
        </authorList>
    </citation>
    <scope>NUCLEOTIDE SEQUENCE [LARGE SCALE GENOMIC DNA]</scope>
    <source>
        <strain evidence="4 5">KYW382</strain>
    </source>
</reference>
<evidence type="ECO:0000313" key="4">
    <source>
        <dbReference type="EMBL" id="MFH6771455.1"/>
    </source>
</evidence>
<dbReference type="Pfam" id="PF13194">
    <property type="entry name" value="DUF4010"/>
    <property type="match status" value="1"/>
</dbReference>
<feature type="transmembrane region" description="Helical" evidence="1">
    <location>
        <begin position="15"/>
        <end position="31"/>
    </location>
</feature>
<evidence type="ECO:0000256" key="1">
    <source>
        <dbReference type="SAM" id="Phobius"/>
    </source>
</evidence>
<dbReference type="Proteomes" id="UP001610100">
    <property type="component" value="Unassembled WGS sequence"/>
</dbReference>
<dbReference type="RefSeq" id="WP_344740509.1">
    <property type="nucleotide sequence ID" value="NZ_BAABAY010000001.1"/>
</dbReference>
<keyword evidence="1" id="KW-0472">Membrane</keyword>
<dbReference type="Pfam" id="PF02308">
    <property type="entry name" value="MgtC"/>
    <property type="match status" value="1"/>
</dbReference>
<feature type="transmembrane region" description="Helical" evidence="1">
    <location>
        <begin position="274"/>
        <end position="296"/>
    </location>
</feature>
<feature type="transmembrane region" description="Helical" evidence="1">
    <location>
        <begin position="212"/>
        <end position="232"/>
    </location>
</feature>
<accession>A0ABW7MXM5</accession>
<feature type="transmembrane region" description="Helical" evidence="1">
    <location>
        <begin position="152"/>
        <end position="169"/>
    </location>
</feature>
<sequence>MNSLVDIQSLFPQPFYLFIMVAVFSFLIGLEQRTKFSTDPKPAIFGTDRTFTFIGILGFVLYIIQPKTLIPFLLGAVLLGALLLAFYIKKIAIENDYGLTTVALALITYCLAPLVATQPIWLVIIVVVLLLIMEEIKKPLLEFSEKVHKDEFITLAKFLLMSGVILPLVPNKPISEHLDFSLYNFWLAIVAISAISYGSYLLKKYVFPKSGIILTGILGGMYSSTATTFILAKKSKEINDDYKLSAAIVLSTSMMFVRIFILALIFNMTIAKSIAPAFGILFLLSLIASAILLRLAKNNKTSEEQPIQMTNTFENPLELKTAFIFGFLFVFFSILTQYVTEHYSVHGIKILSYLVGVTDIDPFIINIFQGHFNVTQNVLAIAIINAVTSNNLLKMIYALTLSKRSIHKYIIFSFAILIIFGIILAYWI</sequence>
<feature type="transmembrane region" description="Helical" evidence="1">
    <location>
        <begin position="181"/>
        <end position="200"/>
    </location>
</feature>
<protein>
    <submittedName>
        <fullName evidence="4">DUF4010 domain-containing protein</fullName>
    </submittedName>
</protein>
<evidence type="ECO:0000313" key="5">
    <source>
        <dbReference type="Proteomes" id="UP001610100"/>
    </source>
</evidence>
<feature type="transmembrane region" description="Helical" evidence="1">
    <location>
        <begin position="43"/>
        <end position="64"/>
    </location>
</feature>
<feature type="domain" description="DUF4010" evidence="3">
    <location>
        <begin position="190"/>
        <end position="401"/>
    </location>
</feature>
<keyword evidence="1" id="KW-1133">Transmembrane helix</keyword>
<evidence type="ECO:0000259" key="3">
    <source>
        <dbReference type="Pfam" id="PF13194"/>
    </source>
</evidence>
<dbReference type="EMBL" id="JBAWKB010000001">
    <property type="protein sequence ID" value="MFH6771455.1"/>
    <property type="molecule type" value="Genomic_DNA"/>
</dbReference>
<feature type="domain" description="MgtC/SapB/SrpB/YhiD N-terminal" evidence="2">
    <location>
        <begin position="20"/>
        <end position="140"/>
    </location>
</feature>
<organism evidence="4 5">
    <name type="scientific">Gaetbulibacter aestuarii</name>
    <dbReference type="NCBI Taxonomy" id="1502358"/>
    <lineage>
        <taxon>Bacteria</taxon>
        <taxon>Pseudomonadati</taxon>
        <taxon>Bacteroidota</taxon>
        <taxon>Flavobacteriia</taxon>
        <taxon>Flavobacteriales</taxon>
        <taxon>Flavobacteriaceae</taxon>
        <taxon>Gaetbulibacter</taxon>
    </lineage>
</organism>
<dbReference type="InterPro" id="IPR025105">
    <property type="entry name" value="DUF4010"/>
</dbReference>
<evidence type="ECO:0000259" key="2">
    <source>
        <dbReference type="Pfam" id="PF02308"/>
    </source>
</evidence>
<keyword evidence="5" id="KW-1185">Reference proteome</keyword>
<proteinExistence type="predicted"/>
<feature type="transmembrane region" description="Helical" evidence="1">
    <location>
        <begin position="317"/>
        <end position="339"/>
    </location>
</feature>
<dbReference type="PANTHER" id="PTHR39084">
    <property type="entry name" value="MEMBRANE PROTEIN-RELATED"/>
    <property type="match status" value="1"/>
</dbReference>
<feature type="transmembrane region" description="Helical" evidence="1">
    <location>
        <begin position="99"/>
        <end position="132"/>
    </location>
</feature>
<feature type="transmembrane region" description="Helical" evidence="1">
    <location>
        <begin position="378"/>
        <end position="397"/>
    </location>
</feature>
<feature type="transmembrane region" description="Helical" evidence="1">
    <location>
        <begin position="70"/>
        <end position="87"/>
    </location>
</feature>
<gene>
    <name evidence="4" type="ORF">V8G58_05860</name>
</gene>
<comment type="caution">
    <text evidence="4">The sequence shown here is derived from an EMBL/GenBank/DDBJ whole genome shotgun (WGS) entry which is preliminary data.</text>
</comment>
<feature type="transmembrane region" description="Helical" evidence="1">
    <location>
        <begin position="409"/>
        <end position="427"/>
    </location>
</feature>
<dbReference type="InterPro" id="IPR049177">
    <property type="entry name" value="MgtC_SapB_SrpB_YhiD_N"/>
</dbReference>